<reference evidence="1 2" key="1">
    <citation type="journal article" date="2016" name="Nat. Commun.">
        <title>Ectomycorrhizal ecology is imprinted in the genome of the dominant symbiotic fungus Cenococcum geophilum.</title>
        <authorList>
            <consortium name="DOE Joint Genome Institute"/>
            <person name="Peter M."/>
            <person name="Kohler A."/>
            <person name="Ohm R.A."/>
            <person name="Kuo A."/>
            <person name="Krutzmann J."/>
            <person name="Morin E."/>
            <person name="Arend M."/>
            <person name="Barry K.W."/>
            <person name="Binder M."/>
            <person name="Choi C."/>
            <person name="Clum A."/>
            <person name="Copeland A."/>
            <person name="Grisel N."/>
            <person name="Haridas S."/>
            <person name="Kipfer T."/>
            <person name="LaButti K."/>
            <person name="Lindquist E."/>
            <person name="Lipzen A."/>
            <person name="Maire R."/>
            <person name="Meier B."/>
            <person name="Mihaltcheva S."/>
            <person name="Molinier V."/>
            <person name="Murat C."/>
            <person name="Poggeler S."/>
            <person name="Quandt C.A."/>
            <person name="Sperisen C."/>
            <person name="Tritt A."/>
            <person name="Tisserant E."/>
            <person name="Crous P.W."/>
            <person name="Henrissat B."/>
            <person name="Nehls U."/>
            <person name="Egli S."/>
            <person name="Spatafora J.W."/>
            <person name="Grigoriev I.V."/>
            <person name="Martin F.M."/>
        </authorList>
    </citation>
    <scope>NUCLEOTIDE SEQUENCE [LARGE SCALE GENOMIC DNA]</scope>
    <source>
        <strain evidence="1 2">CBS 459.81</strain>
    </source>
</reference>
<evidence type="ECO:0000313" key="1">
    <source>
        <dbReference type="EMBL" id="OCK85329.1"/>
    </source>
</evidence>
<dbReference type="Gene3D" id="2.40.370.10">
    <property type="entry name" value="AttH-like domain"/>
    <property type="match status" value="1"/>
</dbReference>
<dbReference type="EMBL" id="KV744821">
    <property type="protein sequence ID" value="OCK85329.1"/>
    <property type="molecule type" value="Genomic_DNA"/>
</dbReference>
<dbReference type="InterPro" id="IPR023374">
    <property type="entry name" value="AttH-like_dom_sf"/>
</dbReference>
<organism evidence="1 2">
    <name type="scientific">Lepidopterella palustris CBS 459.81</name>
    <dbReference type="NCBI Taxonomy" id="1314670"/>
    <lineage>
        <taxon>Eukaryota</taxon>
        <taxon>Fungi</taxon>
        <taxon>Dikarya</taxon>
        <taxon>Ascomycota</taxon>
        <taxon>Pezizomycotina</taxon>
        <taxon>Dothideomycetes</taxon>
        <taxon>Pleosporomycetidae</taxon>
        <taxon>Mytilinidiales</taxon>
        <taxon>Argynnaceae</taxon>
        <taxon>Lepidopterella</taxon>
    </lineage>
</organism>
<name>A0A8E2EK19_9PEZI</name>
<evidence type="ECO:0000313" key="2">
    <source>
        <dbReference type="Proteomes" id="UP000250266"/>
    </source>
</evidence>
<protein>
    <recommendedName>
        <fullName evidence="3">AttH domain-containing protein</fullName>
    </recommendedName>
</protein>
<dbReference type="OrthoDB" id="5295747at2759"/>
<dbReference type="AlphaFoldDB" id="A0A8E2EK19"/>
<dbReference type="PANTHER" id="PTHR40617:SF1">
    <property type="entry name" value="ATTH DOMAIN-CONTAINING PROTEIN-RELATED"/>
    <property type="match status" value="1"/>
</dbReference>
<proteinExistence type="predicted"/>
<dbReference type="PANTHER" id="PTHR40617">
    <property type="entry name" value="TERPENE CYCLASE ASQC"/>
    <property type="match status" value="1"/>
</dbReference>
<keyword evidence="2" id="KW-1185">Reference proteome</keyword>
<dbReference type="InterPro" id="IPR053112">
    <property type="entry name" value="Fungal_Dehydratase/Hydratase"/>
</dbReference>
<sequence length="257" mass="28506">MDITAKHYWGSDFFIPGQLSVTTIDSQSPELLHIRATTEDQFSQFSAVSVYPKCSFNLTHAPKGPNSYQAAAGTYWWGTGRAWAYDAPEAWTEGTLTINGGEVKVIPEQSMTWLDFQWGPGYADAGWYSFVVLLDNGVKITTMTTYSTPEYPMVSVATILFLDGHHEVYVVDTDFHPSDPWVSSATNITYYKSYTINIPGKRTCLHARLAMEGGELYLPSQPTRAGAIADTFSYFEGVFDGKPVTGWGNSERKAVNT</sequence>
<dbReference type="SUPFAM" id="SSF159245">
    <property type="entry name" value="AttH-like"/>
    <property type="match status" value="1"/>
</dbReference>
<evidence type="ECO:0008006" key="3">
    <source>
        <dbReference type="Google" id="ProtNLM"/>
    </source>
</evidence>
<gene>
    <name evidence="1" type="ORF">K432DRAFT_287085</name>
</gene>
<dbReference type="Proteomes" id="UP000250266">
    <property type="component" value="Unassembled WGS sequence"/>
</dbReference>
<accession>A0A8E2EK19</accession>